<dbReference type="CDD" id="cd00067">
    <property type="entry name" value="GAL4"/>
    <property type="match status" value="1"/>
</dbReference>
<feature type="region of interest" description="Disordered" evidence="2">
    <location>
        <begin position="13"/>
        <end position="48"/>
    </location>
</feature>
<dbReference type="GO" id="GO:0000981">
    <property type="term" value="F:DNA-binding transcription factor activity, RNA polymerase II-specific"/>
    <property type="evidence" value="ECO:0007669"/>
    <property type="project" value="InterPro"/>
</dbReference>
<feature type="domain" description="Zn(2)-C6 fungal-type" evidence="3">
    <location>
        <begin position="57"/>
        <end position="86"/>
    </location>
</feature>
<evidence type="ECO:0000313" key="5">
    <source>
        <dbReference type="Proteomes" id="UP000070133"/>
    </source>
</evidence>
<organism evidence="4 5">
    <name type="scientific">Pseudocercospora eumusae</name>
    <dbReference type="NCBI Taxonomy" id="321146"/>
    <lineage>
        <taxon>Eukaryota</taxon>
        <taxon>Fungi</taxon>
        <taxon>Dikarya</taxon>
        <taxon>Ascomycota</taxon>
        <taxon>Pezizomycotina</taxon>
        <taxon>Dothideomycetes</taxon>
        <taxon>Dothideomycetidae</taxon>
        <taxon>Mycosphaerellales</taxon>
        <taxon>Mycosphaerellaceae</taxon>
        <taxon>Pseudocercospora</taxon>
    </lineage>
</organism>
<dbReference type="PROSITE" id="PS00463">
    <property type="entry name" value="ZN2_CY6_FUNGAL_1"/>
    <property type="match status" value="1"/>
</dbReference>
<reference evidence="4 5" key="1">
    <citation type="submission" date="2015-07" db="EMBL/GenBank/DDBJ databases">
        <title>Comparative genomics of the Sigatoka disease complex on banana suggests a link between parallel evolutionary changes in Pseudocercospora fijiensis and Pseudocercospora eumusae and increased virulence on the banana host.</title>
        <authorList>
            <person name="Chang T.-C."/>
            <person name="Salvucci A."/>
            <person name="Crous P.W."/>
            <person name="Stergiopoulos I."/>
        </authorList>
    </citation>
    <scope>NUCLEOTIDE SEQUENCE [LARGE SCALE GENOMIC DNA]</scope>
    <source>
        <strain evidence="4 5">CBS 114824</strain>
    </source>
</reference>
<feature type="compositionally biased region" description="Polar residues" evidence="2">
    <location>
        <begin position="245"/>
        <end position="261"/>
    </location>
</feature>
<dbReference type="FunFam" id="4.10.240.10:FF:000013">
    <property type="entry name" value="C6 transcription factor, putative"/>
    <property type="match status" value="1"/>
</dbReference>
<evidence type="ECO:0000256" key="2">
    <source>
        <dbReference type="SAM" id="MobiDB-lite"/>
    </source>
</evidence>
<evidence type="ECO:0000259" key="3">
    <source>
        <dbReference type="PROSITE" id="PS50048"/>
    </source>
</evidence>
<dbReference type="PROSITE" id="PS50048">
    <property type="entry name" value="ZN2_CY6_FUNGAL_2"/>
    <property type="match status" value="1"/>
</dbReference>
<dbReference type="InterPro" id="IPR036864">
    <property type="entry name" value="Zn2-C6_fun-type_DNA-bd_sf"/>
</dbReference>
<gene>
    <name evidence="4" type="ORF">AC578_8839</name>
</gene>
<dbReference type="AlphaFoldDB" id="A0A139H5P1"/>
<feature type="compositionally biased region" description="Low complexity" evidence="2">
    <location>
        <begin position="38"/>
        <end position="48"/>
    </location>
</feature>
<evidence type="ECO:0000256" key="1">
    <source>
        <dbReference type="ARBA" id="ARBA00023242"/>
    </source>
</evidence>
<dbReference type="InterPro" id="IPR052783">
    <property type="entry name" value="Metabolic/Drug-Res_Regulator"/>
</dbReference>
<dbReference type="InterPro" id="IPR001138">
    <property type="entry name" value="Zn2Cys6_DnaBD"/>
</dbReference>
<dbReference type="Gene3D" id="4.10.240.10">
    <property type="entry name" value="Zn(2)-C6 fungal-type DNA-binding domain"/>
    <property type="match status" value="1"/>
</dbReference>
<keyword evidence="1" id="KW-0539">Nucleus</keyword>
<dbReference type="PANTHER" id="PTHR47655:SF3">
    <property type="entry name" value="ZN(II)2CYS6 TRANSCRIPTION FACTOR (EUROFUNG)"/>
    <property type="match status" value="1"/>
</dbReference>
<dbReference type="STRING" id="321146.A0A139H5P1"/>
<accession>A0A139H5P1</accession>
<dbReference type="SUPFAM" id="SSF57701">
    <property type="entry name" value="Zn2/Cys6 DNA-binding domain"/>
    <property type="match status" value="1"/>
</dbReference>
<keyword evidence="5" id="KW-1185">Reference proteome</keyword>
<protein>
    <recommendedName>
        <fullName evidence="3">Zn(2)-C6 fungal-type domain-containing protein</fullName>
    </recommendedName>
</protein>
<evidence type="ECO:0000313" key="4">
    <source>
        <dbReference type="EMBL" id="KXS97732.1"/>
    </source>
</evidence>
<sequence length="363" mass="40103">MAHRSQLQCLNNSTVPYHSHTMTPSLAHSPGNKMATPQRTSSQDSTSDSIRKRVCKACDRCRLKKSKCDGAHPCTRCKSDNAICVFGERKKSHDKVYPKGYVEMLEQQQGQLVSGLQEMYKRLVEANAWKGSPLAETNGNPLTHDILSALDLLETRHDGSGELETFEEDCTKLQSRLLAEGAGYTQQRRGSFSSDSEHSQHSHARSQSHSTPTLSKPAVFKENFAFGSEPPSPPAHSPARPPQRLSYTSAAQPSPLQQGSPLANDPQLYQAEWAYPETTASYAMRSDFAIQTPEIDAKLNNLNGISWETTSAPYEANMAAFTSYPMQMSNGFGDGPRLQDGAFPGFQGDTMDLEFQQYIQVMT</sequence>
<feature type="region of interest" description="Disordered" evidence="2">
    <location>
        <begin position="183"/>
        <end position="263"/>
    </location>
</feature>
<dbReference type="Proteomes" id="UP000070133">
    <property type="component" value="Unassembled WGS sequence"/>
</dbReference>
<name>A0A139H5P1_9PEZI</name>
<dbReference type="Pfam" id="PF00172">
    <property type="entry name" value="Zn_clus"/>
    <property type="match status" value="1"/>
</dbReference>
<dbReference type="EMBL" id="LFZN01000135">
    <property type="protein sequence ID" value="KXS97732.1"/>
    <property type="molecule type" value="Genomic_DNA"/>
</dbReference>
<comment type="caution">
    <text evidence="4">The sequence shown here is derived from an EMBL/GenBank/DDBJ whole genome shotgun (WGS) entry which is preliminary data.</text>
</comment>
<proteinExistence type="predicted"/>
<feature type="compositionally biased region" description="Pro residues" evidence="2">
    <location>
        <begin position="230"/>
        <end position="241"/>
    </location>
</feature>
<dbReference type="GO" id="GO:0008270">
    <property type="term" value="F:zinc ion binding"/>
    <property type="evidence" value="ECO:0007669"/>
    <property type="project" value="InterPro"/>
</dbReference>
<feature type="compositionally biased region" description="Polar residues" evidence="2">
    <location>
        <begin position="13"/>
        <end position="26"/>
    </location>
</feature>
<dbReference type="OrthoDB" id="4151048at2759"/>
<dbReference type="PANTHER" id="PTHR47655">
    <property type="entry name" value="QUINIC ACID UTILIZATION ACTIVATOR"/>
    <property type="match status" value="1"/>
</dbReference>
<dbReference type="SMART" id="SM00066">
    <property type="entry name" value="GAL4"/>
    <property type="match status" value="1"/>
</dbReference>